<dbReference type="OrthoDB" id="4555700at2"/>
<reference evidence="1 2" key="1">
    <citation type="submission" date="2018-06" db="EMBL/GenBank/DDBJ databases">
        <title>Genomic Encyclopedia of Type Strains, Phase IV (KMG-IV): sequencing the most valuable type-strain genomes for metagenomic binning, comparative biology and taxonomic classification.</title>
        <authorList>
            <person name="Goeker M."/>
        </authorList>
    </citation>
    <scope>NUCLEOTIDE SEQUENCE [LARGE SCALE GENOMIC DNA]</scope>
    <source>
        <strain evidence="1 2">DSM 45521</strain>
    </source>
</reference>
<accession>A0A318RLE1</accession>
<dbReference type="Proteomes" id="UP000247591">
    <property type="component" value="Unassembled WGS sequence"/>
</dbReference>
<dbReference type="AlphaFoldDB" id="A0A318RLE1"/>
<comment type="caution">
    <text evidence="1">The sequence shown here is derived from an EMBL/GenBank/DDBJ whole genome shotgun (WGS) entry which is preliminary data.</text>
</comment>
<organism evidence="1 2">
    <name type="scientific">Williamsia limnetica</name>
    <dbReference type="NCBI Taxonomy" id="882452"/>
    <lineage>
        <taxon>Bacteria</taxon>
        <taxon>Bacillati</taxon>
        <taxon>Actinomycetota</taxon>
        <taxon>Actinomycetes</taxon>
        <taxon>Mycobacteriales</taxon>
        <taxon>Nocardiaceae</taxon>
        <taxon>Williamsia</taxon>
    </lineage>
</organism>
<evidence type="ECO:0000313" key="1">
    <source>
        <dbReference type="EMBL" id="PYE16355.1"/>
    </source>
</evidence>
<sequence>MRYRLVIVASSMLDAVRHTGGLLFDRVMAGWDVVVLLEDYSNLRPLQILGAETVDLASGLEWQGHGIHPQAVAVSAELFERDTRIRDGFVENLDRGETELTLWGDTPTDIDQRVDAVQHRLSLAARAFKAHALAAAAAPIAVDPVETYRSSQLLACAAQGRADLVPA</sequence>
<name>A0A318RLE1_WILLI</name>
<dbReference type="RefSeq" id="WP_110470229.1">
    <property type="nucleotide sequence ID" value="NZ_QJSP01000008.1"/>
</dbReference>
<gene>
    <name evidence="1" type="ORF">DFR67_108106</name>
</gene>
<proteinExistence type="predicted"/>
<keyword evidence="2" id="KW-1185">Reference proteome</keyword>
<dbReference type="EMBL" id="QJSP01000008">
    <property type="protein sequence ID" value="PYE16355.1"/>
    <property type="molecule type" value="Genomic_DNA"/>
</dbReference>
<protein>
    <submittedName>
        <fullName evidence="1">Uncharacterized protein</fullName>
    </submittedName>
</protein>
<evidence type="ECO:0000313" key="2">
    <source>
        <dbReference type="Proteomes" id="UP000247591"/>
    </source>
</evidence>